<dbReference type="PANTHER" id="PTHR43464:SF19">
    <property type="entry name" value="UBIQUINONE BIOSYNTHESIS O-METHYLTRANSFERASE, MITOCHONDRIAL"/>
    <property type="match status" value="1"/>
</dbReference>
<feature type="domain" description="Methyltransferase" evidence="4">
    <location>
        <begin position="54"/>
        <end position="142"/>
    </location>
</feature>
<sequence length="210" mass="23089">MEQPPADNSPLAANIIGLYIRHATHWDSRRAAALHMELGWLQRFTALLPPNASVLDIGCGTGQPIARWLLEQGHAVTGVDSSPAMLGYCRSRLPQGEWLAGDMRRLALERRFHGLIAWDSFFHLTADDQRAMFPRFRAHALPGAALLFTSGPGAGEAIGEFEGEPLYHASLAPEEYRTLLAENGFTVLAHRSEDPDCGQHTVWLAQQADA</sequence>
<reference evidence="5 6" key="1">
    <citation type="submission" date="2019-03" db="EMBL/GenBank/DDBJ databases">
        <title>Genomic Encyclopedia of Type Strains, Phase IV (KMG-IV): sequencing the most valuable type-strain genomes for metagenomic binning, comparative biology and taxonomic classification.</title>
        <authorList>
            <person name="Goeker M."/>
        </authorList>
    </citation>
    <scope>NUCLEOTIDE SEQUENCE [LARGE SCALE GENOMIC DNA]</scope>
    <source>
        <strain evidence="5 6">DSM 12121</strain>
    </source>
</reference>
<dbReference type="OrthoDB" id="9760689at2"/>
<keyword evidence="6" id="KW-1185">Reference proteome</keyword>
<dbReference type="CDD" id="cd02440">
    <property type="entry name" value="AdoMet_MTases"/>
    <property type="match status" value="1"/>
</dbReference>
<keyword evidence="1 5" id="KW-0489">Methyltransferase</keyword>
<dbReference type="PANTHER" id="PTHR43464">
    <property type="entry name" value="METHYLTRANSFERASE"/>
    <property type="match status" value="1"/>
</dbReference>
<proteinExistence type="predicted"/>
<evidence type="ECO:0000313" key="6">
    <source>
        <dbReference type="Proteomes" id="UP000295129"/>
    </source>
</evidence>
<gene>
    <name evidence="5" type="ORF">C7389_11830</name>
</gene>
<evidence type="ECO:0000256" key="2">
    <source>
        <dbReference type="ARBA" id="ARBA00022679"/>
    </source>
</evidence>
<keyword evidence="2 5" id="KW-0808">Transferase</keyword>
<accession>A0A4R6DRK1</accession>
<dbReference type="RefSeq" id="WP_133594018.1">
    <property type="nucleotide sequence ID" value="NZ_SNVV01000018.1"/>
</dbReference>
<evidence type="ECO:0000256" key="1">
    <source>
        <dbReference type="ARBA" id="ARBA00022603"/>
    </source>
</evidence>
<dbReference type="EMBL" id="SNVV01000018">
    <property type="protein sequence ID" value="TDN47721.1"/>
    <property type="molecule type" value="Genomic_DNA"/>
</dbReference>
<organism evidence="5 6">
    <name type="scientific">Azoarcus indigens</name>
    <dbReference type="NCBI Taxonomy" id="29545"/>
    <lineage>
        <taxon>Bacteria</taxon>
        <taxon>Pseudomonadati</taxon>
        <taxon>Pseudomonadota</taxon>
        <taxon>Betaproteobacteria</taxon>
        <taxon>Rhodocyclales</taxon>
        <taxon>Zoogloeaceae</taxon>
        <taxon>Azoarcus</taxon>
    </lineage>
</organism>
<dbReference type="InterPro" id="IPR029063">
    <property type="entry name" value="SAM-dependent_MTases_sf"/>
</dbReference>
<comment type="caution">
    <text evidence="5">The sequence shown here is derived from an EMBL/GenBank/DDBJ whole genome shotgun (WGS) entry which is preliminary data.</text>
</comment>
<protein>
    <submittedName>
        <fullName evidence="5">Methyltransferase family protein</fullName>
    </submittedName>
</protein>
<evidence type="ECO:0000313" key="5">
    <source>
        <dbReference type="EMBL" id="TDN47721.1"/>
    </source>
</evidence>
<dbReference type="GO" id="GO:0008168">
    <property type="term" value="F:methyltransferase activity"/>
    <property type="evidence" value="ECO:0007669"/>
    <property type="project" value="UniProtKB-KW"/>
</dbReference>
<dbReference type="Proteomes" id="UP000295129">
    <property type="component" value="Unassembled WGS sequence"/>
</dbReference>
<dbReference type="Pfam" id="PF13649">
    <property type="entry name" value="Methyltransf_25"/>
    <property type="match status" value="1"/>
</dbReference>
<dbReference type="AlphaFoldDB" id="A0A4R6DRK1"/>
<keyword evidence="3" id="KW-0949">S-adenosyl-L-methionine</keyword>
<dbReference type="Gene3D" id="3.40.50.150">
    <property type="entry name" value="Vaccinia Virus protein VP39"/>
    <property type="match status" value="1"/>
</dbReference>
<evidence type="ECO:0000256" key="3">
    <source>
        <dbReference type="ARBA" id="ARBA00022691"/>
    </source>
</evidence>
<name>A0A4R6DRK1_9RHOO</name>
<dbReference type="InterPro" id="IPR041698">
    <property type="entry name" value="Methyltransf_25"/>
</dbReference>
<dbReference type="SUPFAM" id="SSF53335">
    <property type="entry name" value="S-adenosyl-L-methionine-dependent methyltransferases"/>
    <property type="match status" value="1"/>
</dbReference>
<evidence type="ECO:0000259" key="4">
    <source>
        <dbReference type="Pfam" id="PF13649"/>
    </source>
</evidence>
<dbReference type="GO" id="GO:0032259">
    <property type="term" value="P:methylation"/>
    <property type="evidence" value="ECO:0007669"/>
    <property type="project" value="UniProtKB-KW"/>
</dbReference>